<proteinExistence type="predicted"/>
<keyword evidence="2" id="KW-1185">Reference proteome</keyword>
<dbReference type="InterPro" id="IPR029068">
    <property type="entry name" value="Glyas_Bleomycin-R_OHBP_Dase"/>
</dbReference>
<evidence type="ECO:0008006" key="3">
    <source>
        <dbReference type="Google" id="ProtNLM"/>
    </source>
</evidence>
<name>A0A7M2Z1J4_9ACTN</name>
<sequence length="56" mass="6253">MTELRVLVGTADFERSNDFYADLLRLAVAERSDAPDGRRVLFRAASGGVSRLPEER</sequence>
<dbReference type="Proteomes" id="UP000254134">
    <property type="component" value="Unassembled WGS sequence"/>
</dbReference>
<evidence type="ECO:0000313" key="1">
    <source>
        <dbReference type="EMBL" id="RDI75522.1"/>
    </source>
</evidence>
<reference evidence="1 2" key="1">
    <citation type="submission" date="2018-07" db="EMBL/GenBank/DDBJ databases">
        <title>High-quality-draft genome sequence of Gaiella occulta.</title>
        <authorList>
            <person name="Severino R."/>
            <person name="Froufe H.J.C."/>
            <person name="Rainey F.A."/>
            <person name="Barroso C."/>
            <person name="Albuquerque L."/>
            <person name="Lobo-Da-Cunha A."/>
            <person name="Da Costa M.S."/>
            <person name="Egas C."/>
        </authorList>
    </citation>
    <scope>NUCLEOTIDE SEQUENCE [LARGE SCALE GENOMIC DNA]</scope>
    <source>
        <strain evidence="1 2">F2-233</strain>
    </source>
</reference>
<dbReference type="AlphaFoldDB" id="A0A7M2Z1J4"/>
<evidence type="ECO:0000313" key="2">
    <source>
        <dbReference type="Proteomes" id="UP000254134"/>
    </source>
</evidence>
<dbReference type="SUPFAM" id="SSF54593">
    <property type="entry name" value="Glyoxalase/Bleomycin resistance protein/Dihydroxybiphenyl dioxygenase"/>
    <property type="match status" value="1"/>
</dbReference>
<comment type="caution">
    <text evidence="1">The sequence shown here is derived from an EMBL/GenBank/DDBJ whole genome shotgun (WGS) entry which is preliminary data.</text>
</comment>
<protein>
    <recommendedName>
        <fullName evidence="3">Glyoxalase-like domain</fullName>
    </recommendedName>
</protein>
<organism evidence="1 2">
    <name type="scientific">Gaiella occulta</name>
    <dbReference type="NCBI Taxonomy" id="1002870"/>
    <lineage>
        <taxon>Bacteria</taxon>
        <taxon>Bacillati</taxon>
        <taxon>Actinomycetota</taxon>
        <taxon>Thermoleophilia</taxon>
        <taxon>Gaiellales</taxon>
        <taxon>Gaiellaceae</taxon>
        <taxon>Gaiella</taxon>
    </lineage>
</organism>
<dbReference type="RefSeq" id="WP_181813432.1">
    <property type="nucleotide sequence ID" value="NZ_QQZY01000002.1"/>
</dbReference>
<dbReference type="EMBL" id="QQZY01000002">
    <property type="protein sequence ID" value="RDI75522.1"/>
    <property type="molecule type" value="Genomic_DNA"/>
</dbReference>
<accession>A0A7M2Z1J4</accession>
<reference evidence="2" key="2">
    <citation type="journal article" date="2019" name="MicrobiologyOpen">
        <title>High-quality draft genome sequence of Gaiella occulta isolated from a 150 meter deep mineral water borehole and comparison with the genome sequences of other deep-branching lineages of the phylum Actinobacteria.</title>
        <authorList>
            <person name="Severino R."/>
            <person name="Froufe H.J.C."/>
            <person name="Barroso C."/>
            <person name="Albuquerque L."/>
            <person name="Lobo-da-Cunha A."/>
            <person name="da Costa M.S."/>
            <person name="Egas C."/>
        </authorList>
    </citation>
    <scope>NUCLEOTIDE SEQUENCE [LARGE SCALE GENOMIC DNA]</scope>
    <source>
        <strain evidence="2">F2-233</strain>
    </source>
</reference>
<gene>
    <name evidence="1" type="ORF">Gocc_1320</name>
</gene>